<sequence length="161" mass="17357">MSTVAYIGLGSNLANPVEQVKQAFGALNALEHCQLVAQSSLYRSAPMGPQDQNDYINAVAELATDLAPLALLSALQSIENHHGRVRKGERWGPRTLDLDLLLYGDKSVDLPQLKVPHYGMKQRNFVLLPLQEIAPDLVLPDGESLSACVAAISSAGIEKLT</sequence>
<evidence type="ECO:0000256" key="12">
    <source>
        <dbReference type="ARBA" id="ARBA00033413"/>
    </source>
</evidence>
<dbReference type="GO" id="GO:0003848">
    <property type="term" value="F:2-amino-4-hydroxy-6-hydroxymethyldihydropteridine diphosphokinase activity"/>
    <property type="evidence" value="ECO:0007669"/>
    <property type="project" value="UniProtKB-EC"/>
</dbReference>
<dbReference type="GO" id="GO:0005524">
    <property type="term" value="F:ATP binding"/>
    <property type="evidence" value="ECO:0007669"/>
    <property type="project" value="UniProtKB-KW"/>
</dbReference>
<evidence type="ECO:0000256" key="1">
    <source>
        <dbReference type="ARBA" id="ARBA00005051"/>
    </source>
</evidence>
<dbReference type="InterPro" id="IPR035907">
    <property type="entry name" value="Hppk_sf"/>
</dbReference>
<keyword evidence="5" id="KW-0808">Transferase</keyword>
<dbReference type="PANTHER" id="PTHR43071:SF1">
    <property type="entry name" value="2-AMINO-4-HYDROXY-6-HYDROXYMETHYLDIHYDROPTERIDINE PYROPHOSPHOKINASE"/>
    <property type="match status" value="1"/>
</dbReference>
<comment type="function">
    <text evidence="10">Catalyzes the transfer of pyrophosphate from adenosine triphosphate (ATP) to 6-hydroxymethyl-7,8-dihydropterin, an enzymatic step in folate biosynthesis pathway.</text>
</comment>
<dbReference type="InterPro" id="IPR000550">
    <property type="entry name" value="Hppk"/>
</dbReference>
<accession>A0A316FUB0</accession>
<proteinExistence type="inferred from homology"/>
<dbReference type="CDD" id="cd00483">
    <property type="entry name" value="HPPK"/>
    <property type="match status" value="1"/>
</dbReference>
<evidence type="ECO:0000256" key="8">
    <source>
        <dbReference type="ARBA" id="ARBA00022840"/>
    </source>
</evidence>
<evidence type="ECO:0000313" key="14">
    <source>
        <dbReference type="EMBL" id="PWK51872.1"/>
    </source>
</evidence>
<evidence type="ECO:0000313" key="15">
    <source>
        <dbReference type="Proteomes" id="UP000245790"/>
    </source>
</evidence>
<evidence type="ECO:0000259" key="13">
    <source>
        <dbReference type="PROSITE" id="PS00794"/>
    </source>
</evidence>
<dbReference type="NCBIfam" id="TIGR01498">
    <property type="entry name" value="folK"/>
    <property type="match status" value="1"/>
</dbReference>
<dbReference type="AlphaFoldDB" id="A0A316FUB0"/>
<reference evidence="14 15" key="1">
    <citation type="submission" date="2018-05" db="EMBL/GenBank/DDBJ databases">
        <title>Genomic Encyclopedia of Type Strains, Phase IV (KMG-IV): sequencing the most valuable type-strain genomes for metagenomic binning, comparative biology and taxonomic classification.</title>
        <authorList>
            <person name="Goeker M."/>
        </authorList>
    </citation>
    <scope>NUCLEOTIDE SEQUENCE [LARGE SCALE GENOMIC DNA]</scope>
    <source>
        <strain evidence="14 15">DSM 25350</strain>
    </source>
</reference>
<evidence type="ECO:0000256" key="5">
    <source>
        <dbReference type="ARBA" id="ARBA00022679"/>
    </source>
</evidence>
<keyword evidence="7 14" id="KW-0418">Kinase</keyword>
<organism evidence="14 15">
    <name type="scientific">Pleionea mediterranea</name>
    <dbReference type="NCBI Taxonomy" id="523701"/>
    <lineage>
        <taxon>Bacteria</taxon>
        <taxon>Pseudomonadati</taxon>
        <taxon>Pseudomonadota</taxon>
        <taxon>Gammaproteobacteria</taxon>
        <taxon>Oceanospirillales</taxon>
        <taxon>Pleioneaceae</taxon>
        <taxon>Pleionea</taxon>
    </lineage>
</organism>
<keyword evidence="9" id="KW-0289">Folate biosynthesis</keyword>
<dbReference type="SUPFAM" id="SSF55083">
    <property type="entry name" value="6-hydroxymethyl-7,8-dihydropterin pyrophosphokinase, HPPK"/>
    <property type="match status" value="1"/>
</dbReference>
<dbReference type="Pfam" id="PF01288">
    <property type="entry name" value="HPPK"/>
    <property type="match status" value="1"/>
</dbReference>
<dbReference type="EC" id="2.7.6.3" evidence="3"/>
<protein>
    <recommendedName>
        <fullName evidence="4">2-amino-4-hydroxy-6-hydroxymethyldihydropteridine pyrophosphokinase</fullName>
        <ecNumber evidence="3">2.7.6.3</ecNumber>
    </recommendedName>
    <alternativeName>
        <fullName evidence="11">6-hydroxymethyl-7,8-dihydropterin pyrophosphokinase</fullName>
    </alternativeName>
    <alternativeName>
        <fullName evidence="12">7,8-dihydro-6-hydroxymethylpterin-pyrophosphokinase</fullName>
    </alternativeName>
</protein>
<dbReference type="GO" id="GO:0046654">
    <property type="term" value="P:tetrahydrofolate biosynthetic process"/>
    <property type="evidence" value="ECO:0007669"/>
    <property type="project" value="UniProtKB-UniPathway"/>
</dbReference>
<evidence type="ECO:0000256" key="3">
    <source>
        <dbReference type="ARBA" id="ARBA00013253"/>
    </source>
</evidence>
<dbReference type="Proteomes" id="UP000245790">
    <property type="component" value="Unassembled WGS sequence"/>
</dbReference>
<dbReference type="EMBL" id="QGGU01000005">
    <property type="protein sequence ID" value="PWK51872.1"/>
    <property type="molecule type" value="Genomic_DNA"/>
</dbReference>
<evidence type="ECO:0000256" key="11">
    <source>
        <dbReference type="ARBA" id="ARBA00029766"/>
    </source>
</evidence>
<evidence type="ECO:0000256" key="7">
    <source>
        <dbReference type="ARBA" id="ARBA00022777"/>
    </source>
</evidence>
<feature type="domain" description="7,8-dihydro-6-hydroxymethylpterin-pyrophosphokinase" evidence="13">
    <location>
        <begin position="90"/>
        <end position="101"/>
    </location>
</feature>
<keyword evidence="15" id="KW-1185">Reference proteome</keyword>
<gene>
    <name evidence="14" type="ORF">C8D97_105188</name>
</gene>
<evidence type="ECO:0000256" key="2">
    <source>
        <dbReference type="ARBA" id="ARBA00005810"/>
    </source>
</evidence>
<dbReference type="PROSITE" id="PS00794">
    <property type="entry name" value="HPPK"/>
    <property type="match status" value="1"/>
</dbReference>
<comment type="caution">
    <text evidence="14">The sequence shown here is derived from an EMBL/GenBank/DDBJ whole genome shotgun (WGS) entry which is preliminary data.</text>
</comment>
<comment type="similarity">
    <text evidence="2">Belongs to the HPPK family.</text>
</comment>
<keyword evidence="6" id="KW-0547">Nucleotide-binding</keyword>
<name>A0A316FUB0_9GAMM</name>
<dbReference type="GO" id="GO:0046656">
    <property type="term" value="P:folic acid biosynthetic process"/>
    <property type="evidence" value="ECO:0007669"/>
    <property type="project" value="UniProtKB-KW"/>
</dbReference>
<evidence type="ECO:0000256" key="10">
    <source>
        <dbReference type="ARBA" id="ARBA00029409"/>
    </source>
</evidence>
<comment type="pathway">
    <text evidence="1">Cofactor biosynthesis; tetrahydrofolate biosynthesis; 2-amino-4-hydroxy-6-hydroxymethyl-7,8-dihydropteridine diphosphate from 7,8-dihydroneopterin triphosphate: step 4/4.</text>
</comment>
<dbReference type="Gene3D" id="3.30.70.560">
    <property type="entry name" value="7,8-Dihydro-6-hydroxymethylpterin-pyrophosphokinase HPPK"/>
    <property type="match status" value="1"/>
</dbReference>
<evidence type="ECO:0000256" key="9">
    <source>
        <dbReference type="ARBA" id="ARBA00022909"/>
    </source>
</evidence>
<evidence type="ECO:0000256" key="6">
    <source>
        <dbReference type="ARBA" id="ARBA00022741"/>
    </source>
</evidence>
<dbReference type="GO" id="GO:0016301">
    <property type="term" value="F:kinase activity"/>
    <property type="evidence" value="ECO:0007669"/>
    <property type="project" value="UniProtKB-KW"/>
</dbReference>
<keyword evidence="8" id="KW-0067">ATP-binding</keyword>
<evidence type="ECO:0000256" key="4">
    <source>
        <dbReference type="ARBA" id="ARBA00016218"/>
    </source>
</evidence>
<dbReference type="UniPathway" id="UPA00077">
    <property type="reaction ID" value="UER00155"/>
</dbReference>
<dbReference type="PANTHER" id="PTHR43071">
    <property type="entry name" value="2-AMINO-4-HYDROXY-6-HYDROXYMETHYLDIHYDROPTERIDINE PYROPHOSPHOKINASE"/>
    <property type="match status" value="1"/>
</dbReference>